<reference evidence="1" key="1">
    <citation type="submission" date="2023-10" db="EMBL/GenBank/DDBJ databases">
        <authorList>
            <person name="Chen Y."/>
            <person name="Shah S."/>
            <person name="Dougan E. K."/>
            <person name="Thang M."/>
            <person name="Chan C."/>
        </authorList>
    </citation>
    <scope>NUCLEOTIDE SEQUENCE [LARGE SCALE GENOMIC DNA]</scope>
</reference>
<evidence type="ECO:0008006" key="3">
    <source>
        <dbReference type="Google" id="ProtNLM"/>
    </source>
</evidence>
<dbReference type="InterPro" id="IPR021109">
    <property type="entry name" value="Peptidase_aspartic_dom_sf"/>
</dbReference>
<protein>
    <recommendedName>
        <fullName evidence="3">Peptidase A1 domain-containing protein</fullName>
    </recommendedName>
</protein>
<organism evidence="1 2">
    <name type="scientific">Prorocentrum cordatum</name>
    <dbReference type="NCBI Taxonomy" id="2364126"/>
    <lineage>
        <taxon>Eukaryota</taxon>
        <taxon>Sar</taxon>
        <taxon>Alveolata</taxon>
        <taxon>Dinophyceae</taxon>
        <taxon>Prorocentrales</taxon>
        <taxon>Prorocentraceae</taxon>
        <taxon>Prorocentrum</taxon>
    </lineage>
</organism>
<evidence type="ECO:0000313" key="2">
    <source>
        <dbReference type="Proteomes" id="UP001189429"/>
    </source>
</evidence>
<evidence type="ECO:0000313" key="1">
    <source>
        <dbReference type="EMBL" id="CAK0854488.1"/>
    </source>
</evidence>
<sequence length="390" mass="42401">MRPFCLYQSRHNHLGSFELCPRGSRYVGRDAKCQNAPRHRVSGECERAPEMSTMLRTRGWSWGTRPSACRAIADLSFTVEGQSFQSVLDTGSPFALVGTCVGRRKQIGRCSGYCDRYGCASGSIGTYSGLDDNTIVFSGARVDAAWRRGQVCVGAACLQGITFGVVGDTQSFGGNAGGQNFGLIRTANLGDKDIRPTFLSQTPFNSFVVDLRETGNECLQLMQSLPLKNNSVKLSLVDLREYGAPVVYYAVRVRALVFDGVDVLAGDTVVAVLDTGTTGLLLTEALFDQYDDVRRATAQRGLPFGNVEVTLGDSADSEIRLSLRRKDSPAYGGAKFDVVTSIPEEGGSIYYRAEQANPTIRRPSTIFLGLGFLLGQRISIDTQRMQVQFG</sequence>
<dbReference type="Gene3D" id="2.40.70.10">
    <property type="entry name" value="Acid Proteases"/>
    <property type="match status" value="1"/>
</dbReference>
<comment type="caution">
    <text evidence="1">The sequence shown here is derived from an EMBL/GenBank/DDBJ whole genome shotgun (WGS) entry which is preliminary data.</text>
</comment>
<keyword evidence="2" id="KW-1185">Reference proteome</keyword>
<dbReference type="EMBL" id="CAUYUJ010015482">
    <property type="protein sequence ID" value="CAK0854488.1"/>
    <property type="molecule type" value="Genomic_DNA"/>
</dbReference>
<name>A0ABN9U806_9DINO</name>
<gene>
    <name evidence="1" type="ORF">PCOR1329_LOCUS45584</name>
</gene>
<dbReference type="SUPFAM" id="SSF50630">
    <property type="entry name" value="Acid proteases"/>
    <property type="match status" value="1"/>
</dbReference>
<proteinExistence type="predicted"/>
<accession>A0ABN9U806</accession>
<dbReference type="Proteomes" id="UP001189429">
    <property type="component" value="Unassembled WGS sequence"/>
</dbReference>